<dbReference type="InterPro" id="IPR023797">
    <property type="entry name" value="RNA3'_phos_cyclase_dom"/>
</dbReference>
<evidence type="ECO:0008006" key="12">
    <source>
        <dbReference type="Google" id="ProtNLM"/>
    </source>
</evidence>
<keyword evidence="4" id="KW-0539">Nucleus</keyword>
<evidence type="ECO:0000313" key="8">
    <source>
        <dbReference type="EMBL" id="PLW14237.1"/>
    </source>
</evidence>
<dbReference type="FunFam" id="3.65.10.20:FF:000011">
    <property type="entry name" value="18S rRNA biogenesis protein RCL1"/>
    <property type="match status" value="1"/>
</dbReference>
<feature type="region of interest" description="Disordered" evidence="5">
    <location>
        <begin position="405"/>
        <end position="433"/>
    </location>
</feature>
<dbReference type="STRING" id="200324.A0A2N5V7U0"/>
<organism evidence="9 11">
    <name type="scientific">Puccinia coronata f. sp. avenae</name>
    <dbReference type="NCBI Taxonomy" id="200324"/>
    <lineage>
        <taxon>Eukaryota</taxon>
        <taxon>Fungi</taxon>
        <taxon>Dikarya</taxon>
        <taxon>Basidiomycota</taxon>
        <taxon>Pucciniomycotina</taxon>
        <taxon>Pucciniomycetes</taxon>
        <taxon>Pucciniales</taxon>
        <taxon>Pucciniaceae</taxon>
        <taxon>Puccinia</taxon>
    </lineage>
</organism>
<name>A0A2N5V7U0_9BASI</name>
<gene>
    <name evidence="8" type="ORF">PCANC_14501</name>
    <name evidence="9" type="ORF">PCASD_03490</name>
</gene>
<dbReference type="SUPFAM" id="SSF55205">
    <property type="entry name" value="EPT/RTPC-like"/>
    <property type="match status" value="1"/>
</dbReference>
<evidence type="ECO:0000256" key="2">
    <source>
        <dbReference type="ARBA" id="ARBA00007089"/>
    </source>
</evidence>
<comment type="similarity">
    <text evidence="2">Belongs to the RNA 3'-terminal cyclase family. Type 2 subfamily.</text>
</comment>
<dbReference type="InterPro" id="IPR016443">
    <property type="entry name" value="RNA3'_term_phos_cyc_type_2"/>
</dbReference>
<feature type="domain" description="RNA 3'-terminal phosphate cyclase" evidence="6">
    <location>
        <begin position="64"/>
        <end position="395"/>
    </location>
</feature>
<sequence>MPSSAAVALRGRCCGCAPSRAPPTTGPPSCVSTTFLIENKHNKAVPMANNKDGKTMPNLSRTVRFNGHEKLPYRLILSLLSHKPIRIDDIRPDDQEPGLNEAEVSFLRLLEKLTNGTTVEISYTGTSLLFVPGTLTGGSITHQTPLSSSIGYFLTPILAIAPFCKHDLTLILKGITTTNDSLSVDVLRVSGLPTLGIWLGENAAKLELKISKRGHPPEGGGECCFKCPSVKVIKAGVNFTESGRISKIRGIAHSVRVSPQLANRLVASARSVLNRYIPDIYIYTDVYRGSESGKSPGYGLTLLGTSTTTALYTAEAVSYPTSTPEDIGILASRRLLQQISRGGCIDQGFEWLGLLFLLLSHQTDIGRIKIGGPFTEALVAWIRDLKKVFGVQFKIAPVQRQIIPEAAHDDDNDVDEDGDDASNDDEESDGQDAKVDYLKQKSNKLVSCEYLISAVGLGWINTAKSAK</sequence>
<evidence type="ECO:0000256" key="1">
    <source>
        <dbReference type="ARBA" id="ARBA00004604"/>
    </source>
</evidence>
<dbReference type="InterPro" id="IPR013791">
    <property type="entry name" value="RNA3'-term_phos_cycl_insert"/>
</dbReference>
<dbReference type="InterPro" id="IPR000228">
    <property type="entry name" value="RNA3'_term_phos_cyc"/>
</dbReference>
<evidence type="ECO:0000313" key="11">
    <source>
        <dbReference type="Proteomes" id="UP000235392"/>
    </source>
</evidence>
<dbReference type="InterPro" id="IPR036553">
    <property type="entry name" value="RPTC_insert"/>
</dbReference>
<dbReference type="InterPro" id="IPR037136">
    <property type="entry name" value="RNA3'_phos_cyclase_dom_sf"/>
</dbReference>
<dbReference type="GO" id="GO:0005730">
    <property type="term" value="C:nucleolus"/>
    <property type="evidence" value="ECO:0007669"/>
    <property type="project" value="UniProtKB-SubCell"/>
</dbReference>
<dbReference type="EMBL" id="PGCJ01000926">
    <property type="protein sequence ID" value="PLW14237.1"/>
    <property type="molecule type" value="Genomic_DNA"/>
</dbReference>
<evidence type="ECO:0000256" key="4">
    <source>
        <dbReference type="ARBA" id="ARBA00023242"/>
    </source>
</evidence>
<dbReference type="Proteomes" id="UP000235392">
    <property type="component" value="Unassembled WGS sequence"/>
</dbReference>
<dbReference type="Gene3D" id="3.30.360.20">
    <property type="entry name" value="RNA 3'-terminal phosphate cyclase, insert domain"/>
    <property type="match status" value="1"/>
</dbReference>
<dbReference type="EMBL" id="PGCI01000043">
    <property type="protein sequence ID" value="PLW46018.1"/>
    <property type="molecule type" value="Genomic_DNA"/>
</dbReference>
<dbReference type="PANTHER" id="PTHR11096:SF1">
    <property type="entry name" value="RNA 3'-TERMINAL PHOSPHATE CYCLASE-LIKE PROTEIN"/>
    <property type="match status" value="1"/>
</dbReference>
<dbReference type="NCBIfam" id="TIGR03400">
    <property type="entry name" value="18S_RNA_Rcl1p"/>
    <property type="match status" value="1"/>
</dbReference>
<evidence type="ECO:0000313" key="9">
    <source>
        <dbReference type="EMBL" id="PLW46018.1"/>
    </source>
</evidence>
<dbReference type="Pfam" id="PF01137">
    <property type="entry name" value="RTC"/>
    <property type="match status" value="1"/>
</dbReference>
<dbReference type="OrthoDB" id="1911237at2759"/>
<comment type="subcellular location">
    <subcellularLocation>
        <location evidence="1">Nucleus</location>
        <location evidence="1">Nucleolus</location>
    </subcellularLocation>
</comment>
<feature type="domain" description="RNA 3'-terminal phosphate cyclase insert" evidence="7">
    <location>
        <begin position="240"/>
        <end position="340"/>
    </location>
</feature>
<dbReference type="AlphaFoldDB" id="A0A2N5V7U0"/>
<comment type="caution">
    <text evidence="9">The sequence shown here is derived from an EMBL/GenBank/DDBJ whole genome shotgun (WGS) entry which is preliminary data.</text>
</comment>
<accession>A0A2N5V7U0</accession>
<proteinExistence type="inferred from homology"/>
<evidence type="ECO:0000259" key="7">
    <source>
        <dbReference type="Pfam" id="PF05189"/>
    </source>
</evidence>
<evidence type="ECO:0000256" key="5">
    <source>
        <dbReference type="SAM" id="MobiDB-lite"/>
    </source>
</evidence>
<keyword evidence="10" id="KW-1185">Reference proteome</keyword>
<reference evidence="10 11" key="1">
    <citation type="submission" date="2017-11" db="EMBL/GenBank/DDBJ databases">
        <title>De novo assembly and phasing of dikaryotic genomes from two isolates of Puccinia coronata f. sp. avenae, the causal agent of oat crown rust.</title>
        <authorList>
            <person name="Miller M.E."/>
            <person name="Zhang Y."/>
            <person name="Omidvar V."/>
            <person name="Sperschneider J."/>
            <person name="Schwessinger B."/>
            <person name="Raley C."/>
            <person name="Palmer J.M."/>
            <person name="Garnica D."/>
            <person name="Upadhyaya N."/>
            <person name="Rathjen J."/>
            <person name="Taylor J.M."/>
            <person name="Park R.F."/>
            <person name="Dodds P.N."/>
            <person name="Hirsch C.D."/>
            <person name="Kianian S.F."/>
            <person name="Figueroa M."/>
        </authorList>
    </citation>
    <scope>NUCLEOTIDE SEQUENCE [LARGE SCALE GENOMIC DNA]</scope>
    <source>
        <strain evidence="8">12NC29</strain>
        <strain evidence="9">12SD80</strain>
    </source>
</reference>
<protein>
    <recommendedName>
        <fullName evidence="12">18S rRNA biogenesis protein RCL1</fullName>
    </recommendedName>
</protein>
<dbReference type="Gene3D" id="3.65.10.20">
    <property type="entry name" value="RNA 3'-terminal phosphate cyclase domain"/>
    <property type="match status" value="1"/>
</dbReference>
<feature type="compositionally biased region" description="Acidic residues" evidence="5">
    <location>
        <begin position="408"/>
        <end position="430"/>
    </location>
</feature>
<dbReference type="InterPro" id="IPR013792">
    <property type="entry name" value="RNA3'P_cycl/enolpyr_Trfase_a/b"/>
</dbReference>
<dbReference type="Pfam" id="PF05189">
    <property type="entry name" value="RTC_insert"/>
    <property type="match status" value="1"/>
</dbReference>
<dbReference type="GO" id="GO:0004521">
    <property type="term" value="F:RNA endonuclease activity"/>
    <property type="evidence" value="ECO:0007669"/>
    <property type="project" value="TreeGrafter"/>
</dbReference>
<evidence type="ECO:0000256" key="3">
    <source>
        <dbReference type="ARBA" id="ARBA00022517"/>
    </source>
</evidence>
<dbReference type="PANTHER" id="PTHR11096">
    <property type="entry name" value="RNA 3' TERMINAL PHOSPHATE CYCLASE"/>
    <property type="match status" value="1"/>
</dbReference>
<evidence type="ECO:0000259" key="6">
    <source>
        <dbReference type="Pfam" id="PF01137"/>
    </source>
</evidence>
<keyword evidence="3" id="KW-0690">Ribosome biogenesis</keyword>
<dbReference type="Proteomes" id="UP000235388">
    <property type="component" value="Unassembled WGS sequence"/>
</dbReference>
<evidence type="ECO:0000313" key="10">
    <source>
        <dbReference type="Proteomes" id="UP000235388"/>
    </source>
</evidence>
<dbReference type="GO" id="GO:0000479">
    <property type="term" value="P:endonucleolytic cleavage of tricistronic rRNA transcript (SSU-rRNA, 5.8S rRNA, LSU-rRNA)"/>
    <property type="evidence" value="ECO:0007669"/>
    <property type="project" value="TreeGrafter"/>
</dbReference>